<organism evidence="2 3">
    <name type="scientific">Dryococelus australis</name>
    <dbReference type="NCBI Taxonomy" id="614101"/>
    <lineage>
        <taxon>Eukaryota</taxon>
        <taxon>Metazoa</taxon>
        <taxon>Ecdysozoa</taxon>
        <taxon>Arthropoda</taxon>
        <taxon>Hexapoda</taxon>
        <taxon>Insecta</taxon>
        <taxon>Pterygota</taxon>
        <taxon>Neoptera</taxon>
        <taxon>Polyneoptera</taxon>
        <taxon>Phasmatodea</taxon>
        <taxon>Verophasmatodea</taxon>
        <taxon>Anareolatae</taxon>
        <taxon>Phasmatidae</taxon>
        <taxon>Eurycanthinae</taxon>
        <taxon>Dryococelus</taxon>
    </lineage>
</organism>
<protein>
    <recommendedName>
        <fullName evidence="4">Tc1-like transposase DDE domain-containing protein</fullName>
    </recommendedName>
</protein>
<dbReference type="Gene3D" id="3.30.420.10">
    <property type="entry name" value="Ribonuclease H-like superfamily/Ribonuclease H"/>
    <property type="match status" value="1"/>
</dbReference>
<comment type="caution">
    <text evidence="2">The sequence shown here is derived from an EMBL/GenBank/DDBJ whole genome shotgun (WGS) entry which is preliminary data.</text>
</comment>
<dbReference type="EMBL" id="JARBHB010000004">
    <property type="protein sequence ID" value="KAJ8885645.1"/>
    <property type="molecule type" value="Genomic_DNA"/>
</dbReference>
<gene>
    <name evidence="2" type="ORF">PR048_011843</name>
</gene>
<evidence type="ECO:0000256" key="1">
    <source>
        <dbReference type="SAM" id="MobiDB-lite"/>
    </source>
</evidence>
<feature type="region of interest" description="Disordered" evidence="1">
    <location>
        <begin position="348"/>
        <end position="376"/>
    </location>
</feature>
<dbReference type="Proteomes" id="UP001159363">
    <property type="component" value="Chromosome X"/>
</dbReference>
<evidence type="ECO:0008006" key="4">
    <source>
        <dbReference type="Google" id="ProtNLM"/>
    </source>
</evidence>
<name>A0ABQ9HMN4_9NEOP</name>
<keyword evidence="3" id="KW-1185">Reference proteome</keyword>
<reference evidence="2 3" key="1">
    <citation type="submission" date="2023-02" db="EMBL/GenBank/DDBJ databases">
        <title>LHISI_Scaffold_Assembly.</title>
        <authorList>
            <person name="Stuart O.P."/>
            <person name="Cleave R."/>
            <person name="Magrath M.J.L."/>
            <person name="Mikheyev A.S."/>
        </authorList>
    </citation>
    <scope>NUCLEOTIDE SEQUENCE [LARGE SCALE GENOMIC DNA]</scope>
    <source>
        <strain evidence="2">Daus_M_001</strain>
        <tissue evidence="2">Leg muscle</tissue>
    </source>
</reference>
<evidence type="ECO:0000313" key="2">
    <source>
        <dbReference type="EMBL" id="KAJ8885645.1"/>
    </source>
</evidence>
<sequence>MCLQQDNAPAHCFQTVTEWLDEHSTYFRLLAWLPRSPDLNPIERICNVVDSDMCIVDLVPTDLGTLWEAVQARCDVVARPLASHQGERGSLPRGAAPDFRTWESCQAMSLVGGFSRGSHTSTPPPPRLLNSDAAPYSPHFIPIGSEDVDVKARWRSGILLDSHHGGHGFDSRPGLSDFGFPWFSQITPDECWDESMTRAMADSFPILPQSLFLVQIAPPLITSLSTRQWKAGRQGVEELLGEMTLPERQGGERWKRGLQTHRGAPDSYFKIEIEVSKTAPGICEFTYQRVEQVAYHEGERYWRNIRTEQTTDAQGHRASKPEPGELPSCYVTRSPSWMSLNFHPRAMSPSPPHPPITHHCYNPADDRHRPTHSPHL</sequence>
<proteinExistence type="predicted"/>
<dbReference type="InterPro" id="IPR036397">
    <property type="entry name" value="RNaseH_sf"/>
</dbReference>
<evidence type="ECO:0000313" key="3">
    <source>
        <dbReference type="Proteomes" id="UP001159363"/>
    </source>
</evidence>
<accession>A0ABQ9HMN4</accession>